<dbReference type="InterPro" id="IPR001867">
    <property type="entry name" value="OmpR/PhoB-type_DNA-bd"/>
</dbReference>
<dbReference type="Pfam" id="PF00486">
    <property type="entry name" value="Trans_reg_C"/>
    <property type="match status" value="1"/>
</dbReference>
<dbReference type="GO" id="GO:0000160">
    <property type="term" value="P:phosphorelay signal transduction system"/>
    <property type="evidence" value="ECO:0007669"/>
    <property type="project" value="InterPro"/>
</dbReference>
<dbReference type="InterPro" id="IPR016032">
    <property type="entry name" value="Sig_transdc_resp-reg_C-effctor"/>
</dbReference>
<evidence type="ECO:0000256" key="4">
    <source>
        <dbReference type="PROSITE-ProRule" id="PRU01091"/>
    </source>
</evidence>
<feature type="domain" description="OmpR/PhoB-type" evidence="6">
    <location>
        <begin position="1"/>
        <end position="98"/>
    </location>
</feature>
<dbReference type="SUPFAM" id="SSF52540">
    <property type="entry name" value="P-loop containing nucleoside triphosphate hydrolases"/>
    <property type="match status" value="1"/>
</dbReference>
<dbReference type="HOGENOM" id="CLU_004435_3_1_7"/>
<dbReference type="InterPro" id="IPR027417">
    <property type="entry name" value="P-loop_NTPase"/>
</dbReference>
<feature type="DNA-binding region" description="OmpR/PhoB-type" evidence="4">
    <location>
        <begin position="1"/>
        <end position="98"/>
    </location>
</feature>
<dbReference type="InterPro" id="IPR001054">
    <property type="entry name" value="A/G_cyclase"/>
</dbReference>
<dbReference type="PROSITE" id="PS51755">
    <property type="entry name" value="OMPR_PHOB"/>
    <property type="match status" value="1"/>
</dbReference>
<dbReference type="GO" id="GO:0009190">
    <property type="term" value="P:cyclic nucleotide biosynthetic process"/>
    <property type="evidence" value="ECO:0007669"/>
    <property type="project" value="InterPro"/>
</dbReference>
<organism evidence="7 8">
    <name type="scientific">Candidatus Entotheonella gemina</name>
    <dbReference type="NCBI Taxonomy" id="1429439"/>
    <lineage>
        <taxon>Bacteria</taxon>
        <taxon>Pseudomonadati</taxon>
        <taxon>Nitrospinota/Tectimicrobiota group</taxon>
        <taxon>Candidatus Tectimicrobiota</taxon>
        <taxon>Candidatus Entotheonellia</taxon>
        <taxon>Candidatus Entotheonellales</taxon>
        <taxon>Candidatus Entotheonellaceae</taxon>
        <taxon>Candidatus Entotheonella</taxon>
    </lineage>
</organism>
<gene>
    <name evidence="7" type="ORF">ETSY2_06825</name>
</gene>
<dbReference type="PANTHER" id="PTHR16305">
    <property type="entry name" value="TESTICULAR SOLUBLE ADENYLYL CYCLASE"/>
    <property type="match status" value="1"/>
</dbReference>
<evidence type="ECO:0000313" key="8">
    <source>
        <dbReference type="Proteomes" id="UP000019140"/>
    </source>
</evidence>
<dbReference type="SUPFAM" id="SSF55073">
    <property type="entry name" value="Nucleotide cyclase"/>
    <property type="match status" value="1"/>
</dbReference>
<dbReference type="CDD" id="cd07302">
    <property type="entry name" value="CHD"/>
    <property type="match status" value="1"/>
</dbReference>
<keyword evidence="2" id="KW-0067">ATP-binding</keyword>
<dbReference type="PANTHER" id="PTHR16305:SF28">
    <property type="entry name" value="GUANYLATE CYCLASE DOMAIN-CONTAINING PROTEIN"/>
    <property type="match status" value="1"/>
</dbReference>
<dbReference type="EMBL" id="AZHX01000279">
    <property type="protein sequence ID" value="ETX08187.1"/>
    <property type="molecule type" value="Genomic_DNA"/>
</dbReference>
<dbReference type="PATRIC" id="fig|1429439.4.peg.1175"/>
<dbReference type="GO" id="GO:0003677">
    <property type="term" value="F:DNA binding"/>
    <property type="evidence" value="ECO:0007669"/>
    <property type="project" value="UniProtKB-UniRule"/>
</dbReference>
<evidence type="ECO:0000256" key="2">
    <source>
        <dbReference type="ARBA" id="ARBA00022840"/>
    </source>
</evidence>
<name>W4MEV8_9BACT</name>
<dbReference type="SUPFAM" id="SSF48452">
    <property type="entry name" value="TPR-like"/>
    <property type="match status" value="2"/>
</dbReference>
<keyword evidence="1" id="KW-0547">Nucleotide-binding</keyword>
<dbReference type="SMART" id="SM00862">
    <property type="entry name" value="Trans_reg_C"/>
    <property type="match status" value="1"/>
</dbReference>
<dbReference type="GO" id="GO:0005524">
    <property type="term" value="F:ATP binding"/>
    <property type="evidence" value="ECO:0007669"/>
    <property type="project" value="UniProtKB-KW"/>
</dbReference>
<evidence type="ECO:0000259" key="5">
    <source>
        <dbReference type="PROSITE" id="PS50125"/>
    </source>
</evidence>
<dbReference type="InterPro" id="IPR029787">
    <property type="entry name" value="Nucleotide_cyclase"/>
</dbReference>
<keyword evidence="3 4" id="KW-0238">DNA-binding</keyword>
<comment type="caution">
    <text evidence="7">The sequence shown here is derived from an EMBL/GenBank/DDBJ whole genome shotgun (WGS) entry which is preliminary data.</text>
</comment>
<evidence type="ECO:0000256" key="3">
    <source>
        <dbReference type="ARBA" id="ARBA00023125"/>
    </source>
</evidence>
<dbReference type="GO" id="GO:0004016">
    <property type="term" value="F:adenylate cyclase activity"/>
    <property type="evidence" value="ECO:0007669"/>
    <property type="project" value="UniProtKB-ARBA"/>
</dbReference>
<dbReference type="Gene3D" id="1.25.40.10">
    <property type="entry name" value="Tetratricopeptide repeat domain"/>
    <property type="match status" value="2"/>
</dbReference>
<dbReference type="Gene3D" id="3.30.70.1230">
    <property type="entry name" value="Nucleotide cyclase"/>
    <property type="match status" value="1"/>
</dbReference>
<dbReference type="InterPro" id="IPR011990">
    <property type="entry name" value="TPR-like_helical_dom_sf"/>
</dbReference>
<dbReference type="Gene3D" id="1.10.10.10">
    <property type="entry name" value="Winged helix-like DNA-binding domain superfamily/Winged helix DNA-binding domain"/>
    <property type="match status" value="1"/>
</dbReference>
<dbReference type="PROSITE" id="PS50125">
    <property type="entry name" value="GUANYLATE_CYCLASE_2"/>
    <property type="match status" value="1"/>
</dbReference>
<dbReference type="Proteomes" id="UP000019140">
    <property type="component" value="Unassembled WGS sequence"/>
</dbReference>
<sequence length="1190" mass="133813">MIYQFDQYELDTLRYELRHAGVAIHVLPKAFDLLVYLVQRHGQIVSKEDLFSHLWPDQFVSESALTYYIATVRKAIGDSGQHQALIKTVYSRGYRFIAPVQVHDPDGVGLSETDAPPEVDLAMADDAALVTAPMEPHIQPADERRQVTALWVSLVAASTSGAALDPEDRYESIRHAQSVCRDIIEQLGGYPVQDLSYGLLAYFGYPISREDDVRRAVRIGMRLVQAVQQLSQDHTRTHDTELTARVALHSGVVVIKPSDREHDAAPLALGDVPHMAVQLASLAGPNTLVLSAATTRLVEGYFLCDNKGDYFLEELAQSTTLYEVVGESGAQSRIEAAAAIRLTPFVGREQELSLLLARWEQVQSGRGQAVLLSGDAGIGKSRLVHMFYEHTMESAAARIEGRCFPSTQHHAFYPIAEHLQRLAAFDRGDSPNDKWLKLTALREPLGLRQDDIALLAASLFSLKPPDQHSAPLLSPQQQKQKTLEALLTWLLHEAEAQPLCLVIEDLHWADPSTLDFLSLLIEHVPTACLLILLTFRSEFESRWEMRSYMAPLALSRLTHQQVDRIILEVSHGKTLPIEIVEQLRTKTDGVPLFIEEMTRMVLESGLVKEREAGYELVDALEPLTVPSTLHDSLVARLDRLGTGKHTAQLAAAIGREFSYDLIRNVADIDEVTLQQELIQLVDVEILYQRGLLPNATFLFKHALIQEAAYQSLLRTARRQYHRRIVLVLEEQFPETREAHPELLAYHYMEAGQYQASADYWQRAASQAFERIAFLDAEAHVQQGLSAVAKLTDTSQRDQYELNLQTLLAAVLRFTKSYGSLEVIHVLRRAQELCEQVGDIPQLFNVIRSLWLSYIAQGQLTTTCELGEHLIELAQQQQEPALIMEAHRDMGTSRFFLGEQTLAAQHFEQSRQHNHQRSSPRLTILHGQGAEETTLLSYLAWNQWLRGYPDQAFETMDEALRLAHQPDRIENFTLYDSQCFALLGSATLHLWCRKPEDALPQVEASLALADKLGSPLFKLRGLTLQGRVLVQLGQHEAGIALIQRGLAHCRAQGAVLTSTFMLAMLAESYGHSGEFENGLSTISEALDLVHTHDERWWEADLYRLRAELRLRRHEPDVIQVANDLQRALAVAREQEAKSLELRAATSLAGLWQQQDKRQDAYNVLAPVYEWFTEGFDTADLKGAHALLTELT</sequence>
<dbReference type="Pfam" id="PF13191">
    <property type="entry name" value="AAA_16"/>
    <property type="match status" value="1"/>
</dbReference>
<reference evidence="7 8" key="1">
    <citation type="journal article" date="2014" name="Nature">
        <title>An environmental bacterial taxon with a large and distinct metabolic repertoire.</title>
        <authorList>
            <person name="Wilson M.C."/>
            <person name="Mori T."/>
            <person name="Ruckert C."/>
            <person name="Uria A.R."/>
            <person name="Helf M.J."/>
            <person name="Takada K."/>
            <person name="Gernert C."/>
            <person name="Steffens U.A."/>
            <person name="Heycke N."/>
            <person name="Schmitt S."/>
            <person name="Rinke C."/>
            <person name="Helfrich E.J."/>
            <person name="Brachmann A.O."/>
            <person name="Gurgui C."/>
            <person name="Wakimoto T."/>
            <person name="Kracht M."/>
            <person name="Crusemann M."/>
            <person name="Hentschel U."/>
            <person name="Abe I."/>
            <person name="Matsunaga S."/>
            <person name="Kalinowski J."/>
            <person name="Takeyama H."/>
            <person name="Piel J."/>
        </authorList>
    </citation>
    <scope>NUCLEOTIDE SEQUENCE [LARGE SCALE GENOMIC DNA]</scope>
    <source>
        <strain evidence="8">TSY2</strain>
    </source>
</reference>
<accession>W4MEV8</accession>
<evidence type="ECO:0000313" key="7">
    <source>
        <dbReference type="EMBL" id="ETX08187.1"/>
    </source>
</evidence>
<proteinExistence type="predicted"/>
<dbReference type="InterPro" id="IPR036388">
    <property type="entry name" value="WH-like_DNA-bd_sf"/>
</dbReference>
<feature type="domain" description="Guanylate cyclase" evidence="5">
    <location>
        <begin position="148"/>
        <end position="254"/>
    </location>
</feature>
<protein>
    <recommendedName>
        <fullName evidence="9">OmpR/PhoB-type domain-containing protein</fullName>
    </recommendedName>
</protein>
<dbReference type="AlphaFoldDB" id="W4MEV8"/>
<dbReference type="InterPro" id="IPR041664">
    <property type="entry name" value="AAA_16"/>
</dbReference>
<evidence type="ECO:0008006" key="9">
    <source>
        <dbReference type="Google" id="ProtNLM"/>
    </source>
</evidence>
<dbReference type="CDD" id="cd00383">
    <property type="entry name" value="trans_reg_C"/>
    <property type="match status" value="1"/>
</dbReference>
<dbReference type="SUPFAM" id="SSF46894">
    <property type="entry name" value="C-terminal effector domain of the bipartite response regulators"/>
    <property type="match status" value="1"/>
</dbReference>
<dbReference type="GO" id="GO:0006355">
    <property type="term" value="P:regulation of DNA-templated transcription"/>
    <property type="evidence" value="ECO:0007669"/>
    <property type="project" value="InterPro"/>
</dbReference>
<evidence type="ECO:0000256" key="1">
    <source>
        <dbReference type="ARBA" id="ARBA00022741"/>
    </source>
</evidence>
<keyword evidence="8" id="KW-1185">Reference proteome</keyword>
<evidence type="ECO:0000259" key="6">
    <source>
        <dbReference type="PROSITE" id="PS51755"/>
    </source>
</evidence>
<dbReference type="Gene3D" id="3.40.50.300">
    <property type="entry name" value="P-loop containing nucleotide triphosphate hydrolases"/>
    <property type="match status" value="1"/>
</dbReference>
<dbReference type="GO" id="GO:0005737">
    <property type="term" value="C:cytoplasm"/>
    <property type="evidence" value="ECO:0007669"/>
    <property type="project" value="TreeGrafter"/>
</dbReference>